<evidence type="ECO:0000256" key="4">
    <source>
        <dbReference type="PIRSR" id="PIRSR600760-2"/>
    </source>
</evidence>
<dbReference type="PRINTS" id="PR00377">
    <property type="entry name" value="IMPHPHTASES"/>
</dbReference>
<dbReference type="GO" id="GO:0046872">
    <property type="term" value="F:metal ion binding"/>
    <property type="evidence" value="ECO:0007669"/>
    <property type="project" value="UniProtKB-KW"/>
</dbReference>
<evidence type="ECO:0000313" key="5">
    <source>
        <dbReference type="EMBL" id="SFT03428.1"/>
    </source>
</evidence>
<comment type="cofactor">
    <cofactor evidence="4">
        <name>Mg(2+)</name>
        <dbReference type="ChEBI" id="CHEBI:18420"/>
    </cofactor>
</comment>
<dbReference type="Pfam" id="PF00459">
    <property type="entry name" value="Inositol_P"/>
    <property type="match status" value="1"/>
</dbReference>
<reference evidence="6" key="1">
    <citation type="submission" date="2016-10" db="EMBL/GenBank/DDBJ databases">
        <authorList>
            <person name="Varghese N."/>
            <person name="Submissions S."/>
        </authorList>
    </citation>
    <scope>NUCLEOTIDE SEQUENCE [LARGE SCALE GENOMIC DNA]</scope>
    <source>
        <strain evidence="6">DSM 26894</strain>
    </source>
</reference>
<evidence type="ECO:0000313" key="6">
    <source>
        <dbReference type="Proteomes" id="UP000199392"/>
    </source>
</evidence>
<dbReference type="GO" id="GO:0008934">
    <property type="term" value="F:inositol monophosphate 1-phosphatase activity"/>
    <property type="evidence" value="ECO:0007669"/>
    <property type="project" value="TreeGrafter"/>
</dbReference>
<dbReference type="SUPFAM" id="SSF56655">
    <property type="entry name" value="Carbohydrate phosphatase"/>
    <property type="match status" value="1"/>
</dbReference>
<keyword evidence="3 4" id="KW-0460">Magnesium</keyword>
<gene>
    <name evidence="5" type="ORF">SAMN04488050_108240</name>
</gene>
<dbReference type="GO" id="GO:0007165">
    <property type="term" value="P:signal transduction"/>
    <property type="evidence" value="ECO:0007669"/>
    <property type="project" value="TreeGrafter"/>
</dbReference>
<keyword evidence="2 4" id="KW-0479">Metal-binding</keyword>
<proteinExistence type="inferred from homology"/>
<feature type="binding site" evidence="4">
    <location>
        <position position="108"/>
    </location>
    <ligand>
        <name>Mg(2+)</name>
        <dbReference type="ChEBI" id="CHEBI:18420"/>
        <label>1</label>
        <note>catalytic</note>
    </ligand>
</feature>
<organism evidence="5 6">
    <name type="scientific">Alloyangia pacifica</name>
    <dbReference type="NCBI Taxonomy" id="311180"/>
    <lineage>
        <taxon>Bacteria</taxon>
        <taxon>Pseudomonadati</taxon>
        <taxon>Pseudomonadota</taxon>
        <taxon>Alphaproteobacteria</taxon>
        <taxon>Rhodobacterales</taxon>
        <taxon>Roseobacteraceae</taxon>
        <taxon>Alloyangia</taxon>
    </lineage>
</organism>
<dbReference type="RefSeq" id="WP_092427427.1">
    <property type="nucleotide sequence ID" value="NZ_FNCL01000009.1"/>
</dbReference>
<dbReference type="EMBL" id="FOZW01000008">
    <property type="protein sequence ID" value="SFT03428.1"/>
    <property type="molecule type" value="Genomic_DNA"/>
</dbReference>
<dbReference type="GO" id="GO:0046854">
    <property type="term" value="P:phosphatidylinositol phosphate biosynthetic process"/>
    <property type="evidence" value="ECO:0007669"/>
    <property type="project" value="InterPro"/>
</dbReference>
<dbReference type="InterPro" id="IPR000760">
    <property type="entry name" value="Inositol_monophosphatase-like"/>
</dbReference>
<sequence length="286" mass="30196">MTTQIEPETDVATNPVTEAEAEALVALVRKVGKEVILPRFRTLGPAEVEAKTDPTDLVTIADREAEAALTEGAREIFPGCTVVGEEAVAEDPARLESIAGAETCVIIDPVDGTFNFARGVAVFGVILAVTRRGQTVFGLLYDPVLDDWVMAHRGGGAVHATARGVQRRLSVRAAIAVHEAEGTLPLDLYGGARRADILRAFAAVRSARSLRCSCHEYRMLAMGQADFSVNGSLNPWDHAAGVLVLEEAGGCVVIEGEPGYAPTLRQGRIIAAASAELAAELSAVAW</sequence>
<feature type="binding site" evidence="4">
    <location>
        <position position="111"/>
    </location>
    <ligand>
        <name>Mg(2+)</name>
        <dbReference type="ChEBI" id="CHEBI:18420"/>
        <label>1</label>
        <note>catalytic</note>
    </ligand>
</feature>
<dbReference type="STRING" id="311180.SAMN04488050_108240"/>
<dbReference type="PROSITE" id="PS00630">
    <property type="entry name" value="IMP_2"/>
    <property type="match status" value="1"/>
</dbReference>
<evidence type="ECO:0000256" key="2">
    <source>
        <dbReference type="ARBA" id="ARBA00022723"/>
    </source>
</evidence>
<dbReference type="Gene3D" id="3.30.540.10">
    <property type="entry name" value="Fructose-1,6-Bisphosphatase, subunit A, domain 1"/>
    <property type="match status" value="1"/>
</dbReference>
<feature type="binding site" evidence="4">
    <location>
        <position position="85"/>
    </location>
    <ligand>
        <name>Mg(2+)</name>
        <dbReference type="ChEBI" id="CHEBI:18420"/>
        <label>1</label>
        <note>catalytic</note>
    </ligand>
</feature>
<protein>
    <submittedName>
        <fullName evidence="5">Fructose-1,6-bisphosphatase</fullName>
    </submittedName>
</protein>
<accession>A0A1I6UPT3</accession>
<evidence type="ECO:0000256" key="3">
    <source>
        <dbReference type="ARBA" id="ARBA00022842"/>
    </source>
</evidence>
<dbReference type="PANTHER" id="PTHR20854">
    <property type="entry name" value="INOSITOL MONOPHOSPHATASE"/>
    <property type="match status" value="1"/>
</dbReference>
<name>A0A1I6UPT3_9RHOB</name>
<dbReference type="AlphaFoldDB" id="A0A1I6UPT3"/>
<dbReference type="PANTHER" id="PTHR20854:SF4">
    <property type="entry name" value="INOSITOL-1-MONOPHOSPHATASE-RELATED"/>
    <property type="match status" value="1"/>
</dbReference>
<dbReference type="InterPro" id="IPR020550">
    <property type="entry name" value="Inositol_monophosphatase_CS"/>
</dbReference>
<dbReference type="Proteomes" id="UP000199392">
    <property type="component" value="Unassembled WGS sequence"/>
</dbReference>
<comment type="similarity">
    <text evidence="1">Belongs to the inositol monophosphatase superfamily.</text>
</comment>
<feature type="binding site" evidence="4">
    <location>
        <position position="237"/>
    </location>
    <ligand>
        <name>Mg(2+)</name>
        <dbReference type="ChEBI" id="CHEBI:18420"/>
        <label>1</label>
        <note>catalytic</note>
    </ligand>
</feature>
<evidence type="ECO:0000256" key="1">
    <source>
        <dbReference type="ARBA" id="ARBA00009759"/>
    </source>
</evidence>
<dbReference type="Gene3D" id="3.40.190.80">
    <property type="match status" value="1"/>
</dbReference>
<keyword evidence="6" id="KW-1185">Reference proteome</keyword>
<dbReference type="GO" id="GO:0006020">
    <property type="term" value="P:inositol metabolic process"/>
    <property type="evidence" value="ECO:0007669"/>
    <property type="project" value="TreeGrafter"/>
</dbReference>
<dbReference type="OrthoDB" id="9785695at2"/>